<reference evidence="1 2" key="1">
    <citation type="submission" date="2019-06" db="EMBL/GenBank/DDBJ databases">
        <title>New taxonomy in bacterial strain CC-CFT640, isolated from vineyard.</title>
        <authorList>
            <person name="Lin S.-Y."/>
            <person name="Tsai C.-F."/>
            <person name="Young C.-C."/>
        </authorList>
    </citation>
    <scope>NUCLEOTIDE SEQUENCE [LARGE SCALE GENOMIC DNA]</scope>
    <source>
        <strain evidence="1 2">CC-CFT640</strain>
    </source>
</reference>
<proteinExistence type="predicted"/>
<gene>
    <name evidence="1" type="ORF">FHP25_08895</name>
</gene>
<protein>
    <submittedName>
        <fullName evidence="1">Uncharacterized protein</fullName>
    </submittedName>
</protein>
<dbReference type="OrthoDB" id="7376463at2"/>
<accession>A0A5C8PQ37</accession>
<comment type="caution">
    <text evidence="1">The sequence shown here is derived from an EMBL/GenBank/DDBJ whole genome shotgun (WGS) entry which is preliminary data.</text>
</comment>
<name>A0A5C8PQ37_9HYPH</name>
<sequence length="71" mass="7521">MVQKYWLLAAAMPLAGCVTESRQETVMLSMPPVASAASAANDGDDPMGLAAAIALVRQQPWCYRRAGTRGP</sequence>
<organism evidence="1 2">
    <name type="scientific">Vineibacter terrae</name>
    <dbReference type="NCBI Taxonomy" id="2586908"/>
    <lineage>
        <taxon>Bacteria</taxon>
        <taxon>Pseudomonadati</taxon>
        <taxon>Pseudomonadota</taxon>
        <taxon>Alphaproteobacteria</taxon>
        <taxon>Hyphomicrobiales</taxon>
        <taxon>Vineibacter</taxon>
    </lineage>
</organism>
<dbReference type="AlphaFoldDB" id="A0A5C8PQ37"/>
<dbReference type="Proteomes" id="UP000321638">
    <property type="component" value="Unassembled WGS sequence"/>
</dbReference>
<keyword evidence="2" id="KW-1185">Reference proteome</keyword>
<evidence type="ECO:0000313" key="2">
    <source>
        <dbReference type="Proteomes" id="UP000321638"/>
    </source>
</evidence>
<dbReference type="EMBL" id="VDUZ01000008">
    <property type="protein sequence ID" value="TXL77538.1"/>
    <property type="molecule type" value="Genomic_DNA"/>
</dbReference>
<evidence type="ECO:0000313" key="1">
    <source>
        <dbReference type="EMBL" id="TXL77538.1"/>
    </source>
</evidence>
<dbReference type="RefSeq" id="WP_147846578.1">
    <property type="nucleotide sequence ID" value="NZ_VDUZ01000008.1"/>
</dbReference>